<dbReference type="FunFam" id="3.40.605.10:FF:000004">
    <property type="entry name" value="Aldehyde dehydrogenase"/>
    <property type="match status" value="1"/>
</dbReference>
<dbReference type="OrthoDB" id="440325at2759"/>
<dbReference type="InterPro" id="IPR016161">
    <property type="entry name" value="Ald_DH/histidinol_DH"/>
</dbReference>
<gene>
    <name evidence="4" type="ORF">EVG20_g9939</name>
</gene>
<dbReference type="SUPFAM" id="SSF53720">
    <property type="entry name" value="ALDH-like"/>
    <property type="match status" value="1"/>
</dbReference>
<dbReference type="PANTHER" id="PTHR43570:SF16">
    <property type="entry name" value="ALDEHYDE DEHYDROGENASE TYPE III, ISOFORM Q"/>
    <property type="match status" value="1"/>
</dbReference>
<name>A0A4Y9XUW6_9AGAM</name>
<keyword evidence="2" id="KW-0560">Oxidoreductase</keyword>
<evidence type="ECO:0000256" key="1">
    <source>
        <dbReference type="ARBA" id="ARBA00009986"/>
    </source>
</evidence>
<dbReference type="InterPro" id="IPR016162">
    <property type="entry name" value="Ald_DH_N"/>
</dbReference>
<evidence type="ECO:0000259" key="3">
    <source>
        <dbReference type="Pfam" id="PF00171"/>
    </source>
</evidence>
<dbReference type="STRING" id="205917.A0A4Y9XUW6"/>
<reference evidence="4 5" key="1">
    <citation type="submission" date="2019-02" db="EMBL/GenBank/DDBJ databases">
        <title>Genome sequencing of the rare red list fungi Dentipellis fragilis.</title>
        <authorList>
            <person name="Buettner E."/>
            <person name="Kellner H."/>
        </authorList>
    </citation>
    <scope>NUCLEOTIDE SEQUENCE [LARGE SCALE GENOMIC DNA]</scope>
    <source>
        <strain evidence="4 5">DSM 105465</strain>
    </source>
</reference>
<feature type="domain" description="Aldehyde dehydrogenase" evidence="3">
    <location>
        <begin position="11"/>
        <end position="421"/>
    </location>
</feature>
<dbReference type="Pfam" id="PF00171">
    <property type="entry name" value="Aldedh"/>
    <property type="match status" value="1"/>
</dbReference>
<protein>
    <recommendedName>
        <fullName evidence="3">Aldehyde dehydrogenase domain-containing protein</fullName>
    </recommendedName>
</protein>
<dbReference type="GO" id="GO:0005737">
    <property type="term" value="C:cytoplasm"/>
    <property type="evidence" value="ECO:0007669"/>
    <property type="project" value="TreeGrafter"/>
</dbReference>
<dbReference type="Gene3D" id="3.40.309.10">
    <property type="entry name" value="Aldehyde Dehydrogenase, Chain A, domain 2"/>
    <property type="match status" value="1"/>
</dbReference>
<organism evidence="4 5">
    <name type="scientific">Dentipellis fragilis</name>
    <dbReference type="NCBI Taxonomy" id="205917"/>
    <lineage>
        <taxon>Eukaryota</taxon>
        <taxon>Fungi</taxon>
        <taxon>Dikarya</taxon>
        <taxon>Basidiomycota</taxon>
        <taxon>Agaricomycotina</taxon>
        <taxon>Agaricomycetes</taxon>
        <taxon>Russulales</taxon>
        <taxon>Hericiaceae</taxon>
        <taxon>Dentipellis</taxon>
    </lineage>
</organism>
<dbReference type="GO" id="GO:0006081">
    <property type="term" value="P:aldehyde metabolic process"/>
    <property type="evidence" value="ECO:0007669"/>
    <property type="project" value="InterPro"/>
</dbReference>
<keyword evidence="5" id="KW-1185">Reference proteome</keyword>
<evidence type="ECO:0000256" key="2">
    <source>
        <dbReference type="ARBA" id="ARBA00023002"/>
    </source>
</evidence>
<dbReference type="InterPro" id="IPR015590">
    <property type="entry name" value="Aldehyde_DH_dom"/>
</dbReference>
<dbReference type="InterPro" id="IPR012394">
    <property type="entry name" value="Aldehyde_DH_NAD(P)"/>
</dbReference>
<proteinExistence type="inferred from homology"/>
<evidence type="ECO:0000313" key="5">
    <source>
        <dbReference type="Proteomes" id="UP000298327"/>
    </source>
</evidence>
<dbReference type="GO" id="GO:0004029">
    <property type="term" value="F:aldehyde dehydrogenase (NAD+) activity"/>
    <property type="evidence" value="ECO:0007669"/>
    <property type="project" value="TreeGrafter"/>
</dbReference>
<dbReference type="AlphaFoldDB" id="A0A4Y9XUW6"/>
<accession>A0A4Y9XUW6</accession>
<dbReference type="Gene3D" id="3.40.605.10">
    <property type="entry name" value="Aldehyde Dehydrogenase, Chain A, domain 1"/>
    <property type="match status" value="1"/>
</dbReference>
<dbReference type="InterPro" id="IPR016163">
    <property type="entry name" value="Ald_DH_C"/>
</dbReference>
<comment type="caution">
    <text evidence="4">The sequence shown here is derived from an EMBL/GenBank/DDBJ whole genome shotgun (WGS) entry which is preliminary data.</text>
</comment>
<sequence>MASELKYTPMSEIPKIHDKAVATFASGKTRPLAYRRQQLRQLGKMIQENEARLVAALHTDVGKPQLETTVADLGPVVYAVVDALKHLDEWTAPDKVTEVPEWRASWDTTVYKAPKGAALFVTPWNYPYVITLGPLAGAIAAGCTAVCKPSEHCPTVSQALAELFPKYLDPEAYFLVNGAIPETTALLELRWDHIFYTGSNRVGRIIAAAAARHVTPVTLELGGKCPAVIDPDTNIELSAKRILYGKQSNLGQICVSPDYVLVPKSKQDEVLAAFEKVYNQFWPNGCLASPDIGHVISPAHHARLSRLIKSTRGEVFLGGKTVGERKMEITVIKNVPLDDILMEDEIYGPILALVPVDDVHHAARIIAERPTPLAVYLFTESDDVKEKFLERTASGTLVLNDTYQQLAVHEMPFGGQGESGCTSLPSLPFLPVFPPPSLLLVLTHPRRRRVPRQDLVRHLHAQAQLHQRALRVRLSFPSYISFLLSSHAPFFPTPHSADPYMAFRYPPYSEEAVKALGTFGLHIPIPEE</sequence>
<dbReference type="EMBL" id="SEOQ01001095">
    <property type="protein sequence ID" value="TFY53865.1"/>
    <property type="molecule type" value="Genomic_DNA"/>
</dbReference>
<comment type="similarity">
    <text evidence="1">Belongs to the aldehyde dehydrogenase family.</text>
</comment>
<dbReference type="PANTHER" id="PTHR43570">
    <property type="entry name" value="ALDEHYDE DEHYDROGENASE"/>
    <property type="match status" value="1"/>
</dbReference>
<dbReference type="Proteomes" id="UP000298327">
    <property type="component" value="Unassembled WGS sequence"/>
</dbReference>
<evidence type="ECO:0000313" key="4">
    <source>
        <dbReference type="EMBL" id="TFY53865.1"/>
    </source>
</evidence>